<proteinExistence type="inferred from homology"/>
<dbReference type="GO" id="GO:0004865">
    <property type="term" value="F:protein serine/threonine phosphatase inhibitor activity"/>
    <property type="evidence" value="ECO:0007669"/>
    <property type="project" value="UniProtKB-UniRule"/>
</dbReference>
<gene>
    <name evidence="4" type="ORF">LANO_0B01882G</name>
</gene>
<dbReference type="InterPro" id="IPR011107">
    <property type="entry name" value="PPI_Ypi1"/>
</dbReference>
<protein>
    <recommendedName>
        <fullName evidence="2">Type 1 phosphatases regulator</fullName>
    </recommendedName>
</protein>
<sequence>MPQNQVQDNGAVGTQSGAATVTIPAAVPMLQLRGAVEDQLQAHTRESKTSAQRQRSKVRWKEDVVDNEHMNKKKSKVCCIFHPQQNFEDMDGESCEHDCHDDSSSSSSSSSESESESSKGMDMESRRKARKERRHLKLQQKRSSSPNAYEVQPDYSQLRDRYTGAGENNVPN</sequence>
<name>A0A1G4IW60_9SACH</name>
<evidence type="ECO:0000256" key="2">
    <source>
        <dbReference type="RuleBase" id="RU367162"/>
    </source>
</evidence>
<dbReference type="Pfam" id="PF07491">
    <property type="entry name" value="PPI_Ypi1"/>
    <property type="match status" value="1"/>
</dbReference>
<reference evidence="5" key="1">
    <citation type="submission" date="2016-03" db="EMBL/GenBank/DDBJ databases">
        <authorList>
            <person name="Devillers Hugo."/>
        </authorList>
    </citation>
    <scope>NUCLEOTIDE SEQUENCE [LARGE SCALE GENOMIC DNA]</scope>
</reference>
<evidence type="ECO:0000313" key="5">
    <source>
        <dbReference type="Proteomes" id="UP000189911"/>
    </source>
</evidence>
<feature type="compositionally biased region" description="Basic and acidic residues" evidence="3">
    <location>
        <begin position="116"/>
        <end position="126"/>
    </location>
</feature>
<evidence type="ECO:0000256" key="3">
    <source>
        <dbReference type="SAM" id="MobiDB-lite"/>
    </source>
</evidence>
<comment type="subcellular location">
    <subcellularLocation>
        <location evidence="2">Nucleus</location>
    </subcellularLocation>
</comment>
<evidence type="ECO:0000256" key="1">
    <source>
        <dbReference type="ARBA" id="ARBA00005605"/>
    </source>
</evidence>
<dbReference type="OrthoDB" id="307488at2759"/>
<feature type="region of interest" description="Disordered" evidence="3">
    <location>
        <begin position="89"/>
        <end position="172"/>
    </location>
</feature>
<feature type="region of interest" description="Disordered" evidence="3">
    <location>
        <begin position="38"/>
        <end position="63"/>
    </location>
</feature>
<dbReference type="PANTHER" id="PTHR20835:SF0">
    <property type="entry name" value="E3 UBIQUITIN-PROTEIN LIGASE PPP1R11"/>
    <property type="match status" value="1"/>
</dbReference>
<organism evidence="4 5">
    <name type="scientific">Lachancea nothofagi CBS 11611</name>
    <dbReference type="NCBI Taxonomy" id="1266666"/>
    <lineage>
        <taxon>Eukaryota</taxon>
        <taxon>Fungi</taxon>
        <taxon>Dikarya</taxon>
        <taxon>Ascomycota</taxon>
        <taxon>Saccharomycotina</taxon>
        <taxon>Saccharomycetes</taxon>
        <taxon>Saccharomycetales</taxon>
        <taxon>Saccharomycetaceae</taxon>
        <taxon>Lachancea</taxon>
    </lineage>
</organism>
<keyword evidence="2" id="KW-0539">Nucleus</keyword>
<dbReference type="GO" id="GO:0005634">
    <property type="term" value="C:nucleus"/>
    <property type="evidence" value="ECO:0007669"/>
    <property type="project" value="UniProtKB-SubCell"/>
</dbReference>
<evidence type="ECO:0000313" key="4">
    <source>
        <dbReference type="EMBL" id="SCU81065.1"/>
    </source>
</evidence>
<feature type="compositionally biased region" description="Basic and acidic residues" evidence="3">
    <location>
        <begin position="94"/>
        <end position="103"/>
    </location>
</feature>
<dbReference type="Proteomes" id="UP000189911">
    <property type="component" value="Chromosome B"/>
</dbReference>
<comment type="function">
    <text evidence="2">Regulator of type 1 phosphatases which maintains protein phosphatase activity under strict control.</text>
</comment>
<dbReference type="AlphaFoldDB" id="A0A1G4IW60"/>
<comment type="similarity">
    <text evidence="1 2">Belongs to the YPI1 family.</text>
</comment>
<keyword evidence="5" id="KW-1185">Reference proteome</keyword>
<feature type="compositionally biased region" description="Basic residues" evidence="3">
    <location>
        <begin position="127"/>
        <end position="140"/>
    </location>
</feature>
<dbReference type="GO" id="GO:0008157">
    <property type="term" value="F:protein phosphatase 1 binding"/>
    <property type="evidence" value="ECO:0007669"/>
    <property type="project" value="TreeGrafter"/>
</dbReference>
<dbReference type="PANTHER" id="PTHR20835">
    <property type="entry name" value="E3 UBIQUITIN-PROTEIN LIGASE PPP1R11-RELATED"/>
    <property type="match status" value="1"/>
</dbReference>
<accession>A0A1G4IW60</accession>
<dbReference type="EMBL" id="LT598450">
    <property type="protein sequence ID" value="SCU81065.1"/>
    <property type="molecule type" value="Genomic_DNA"/>
</dbReference>